<dbReference type="Gene3D" id="3.40.30.10">
    <property type="entry name" value="Glutaredoxin"/>
    <property type="match status" value="1"/>
</dbReference>
<dbReference type="OrthoDB" id="9799122at2"/>
<reference evidence="2 3" key="1">
    <citation type="submission" date="2014-10" db="EMBL/GenBank/DDBJ databases">
        <title>Pedobacter Kyungheensis.</title>
        <authorList>
            <person name="Anderson B.M."/>
            <person name="Newman J.D."/>
        </authorList>
    </citation>
    <scope>NUCLEOTIDE SEQUENCE [LARGE SCALE GENOMIC DNA]</scope>
    <source>
        <strain evidence="2 3">KACC 16221</strain>
    </source>
</reference>
<dbReference type="CDD" id="cd03024">
    <property type="entry name" value="DsbA_FrnE"/>
    <property type="match status" value="1"/>
</dbReference>
<dbReference type="InterPro" id="IPR036249">
    <property type="entry name" value="Thioredoxin-like_sf"/>
</dbReference>
<gene>
    <name evidence="2" type="ORF">OC25_25775</name>
</gene>
<comment type="caution">
    <text evidence="2">The sequence shown here is derived from an EMBL/GenBank/DDBJ whole genome shotgun (WGS) entry which is preliminary data.</text>
</comment>
<evidence type="ECO:0000313" key="2">
    <source>
        <dbReference type="EMBL" id="KIA88948.1"/>
    </source>
</evidence>
<sequence length="235" mass="26677">MKVEIWSDVVCPFCYIGKRKFETALAQFSDKNNIEVIWKSYQLMPDMVTNPDKKVYQLVSEKHGIPLERSKAMHSQMTQTAKELGLVYNFDKAIPANTLKAHQLIQYAKTKGKQDQAEETLFRSYLTEGKNIDDVPTLLEIGTKIGLDKMELKMVLDKGTYISEVQADIYEAQQVGVRGVPFFVLDRKYAISGAQEPKEILASLQKAFVEWRKENPDSKLEIIHGAACTPDGECH</sequence>
<dbReference type="PANTHER" id="PTHR13887:SF41">
    <property type="entry name" value="THIOREDOXIN SUPERFAMILY PROTEIN"/>
    <property type="match status" value="1"/>
</dbReference>
<proteinExistence type="predicted"/>
<dbReference type="EMBL" id="JSYN01000047">
    <property type="protein sequence ID" value="KIA88948.1"/>
    <property type="molecule type" value="Genomic_DNA"/>
</dbReference>
<accession>A0A0C1FAK3</accession>
<dbReference type="InterPro" id="IPR001853">
    <property type="entry name" value="DSBA-like_thioredoxin_dom"/>
</dbReference>
<name>A0A0C1FAK3_9SPHI</name>
<dbReference type="PANTHER" id="PTHR13887">
    <property type="entry name" value="GLUTATHIONE S-TRANSFERASE KAPPA"/>
    <property type="match status" value="1"/>
</dbReference>
<protein>
    <submittedName>
        <fullName evidence="2">DSBA oxidoreductase</fullName>
    </submittedName>
</protein>
<keyword evidence="3" id="KW-1185">Reference proteome</keyword>
<feature type="domain" description="DSBA-like thioredoxin" evidence="1">
    <location>
        <begin position="3"/>
        <end position="203"/>
    </location>
</feature>
<dbReference type="GO" id="GO:0016491">
    <property type="term" value="F:oxidoreductase activity"/>
    <property type="evidence" value="ECO:0007669"/>
    <property type="project" value="InterPro"/>
</dbReference>
<dbReference type="Pfam" id="PF01323">
    <property type="entry name" value="DSBA"/>
    <property type="match status" value="1"/>
</dbReference>
<evidence type="ECO:0000259" key="1">
    <source>
        <dbReference type="Pfam" id="PF01323"/>
    </source>
</evidence>
<dbReference type="AlphaFoldDB" id="A0A0C1FAK3"/>
<dbReference type="Proteomes" id="UP000031246">
    <property type="component" value="Unassembled WGS sequence"/>
</dbReference>
<evidence type="ECO:0000313" key="3">
    <source>
        <dbReference type="Proteomes" id="UP000031246"/>
    </source>
</evidence>
<organism evidence="2 3">
    <name type="scientific">Pedobacter kyungheensis</name>
    <dbReference type="NCBI Taxonomy" id="1069985"/>
    <lineage>
        <taxon>Bacteria</taxon>
        <taxon>Pseudomonadati</taxon>
        <taxon>Bacteroidota</taxon>
        <taxon>Sphingobacteriia</taxon>
        <taxon>Sphingobacteriales</taxon>
        <taxon>Sphingobacteriaceae</taxon>
        <taxon>Pedobacter</taxon>
    </lineage>
</organism>
<dbReference type="SUPFAM" id="SSF52833">
    <property type="entry name" value="Thioredoxin-like"/>
    <property type="match status" value="1"/>
</dbReference>